<protein>
    <recommendedName>
        <fullName evidence="5 11">Glucose-1-phosphate thymidylyltransferase</fullName>
        <ecNumber evidence="5 11">2.7.7.24</ecNumber>
    </recommendedName>
</protein>
<evidence type="ECO:0000259" key="12">
    <source>
        <dbReference type="Pfam" id="PF00483"/>
    </source>
</evidence>
<evidence type="ECO:0000256" key="8">
    <source>
        <dbReference type="ARBA" id="ARBA00022723"/>
    </source>
</evidence>
<comment type="function">
    <text evidence="11">Catalyzes the formation of dTDP-glucose, from dTTP and glucose 1-phosphate, as well as its pyrophosphorolysis.</text>
</comment>
<accession>A0ABT1F7Q6</accession>
<dbReference type="RefSeq" id="WP_253565188.1">
    <property type="nucleotide sequence ID" value="NZ_JAMZEK010000001.1"/>
</dbReference>
<dbReference type="EC" id="2.7.7.24" evidence="5 11"/>
<proteinExistence type="inferred from homology"/>
<dbReference type="Gene3D" id="3.90.550.10">
    <property type="entry name" value="Spore Coat Polysaccharide Biosynthesis Protein SpsA, Chain A"/>
    <property type="match status" value="1"/>
</dbReference>
<dbReference type="InterPro" id="IPR029044">
    <property type="entry name" value="Nucleotide-diphossugar_trans"/>
</dbReference>
<dbReference type="Proteomes" id="UP001204615">
    <property type="component" value="Unassembled WGS sequence"/>
</dbReference>
<evidence type="ECO:0000256" key="4">
    <source>
        <dbReference type="ARBA" id="ARBA00010480"/>
    </source>
</evidence>
<dbReference type="PANTHER" id="PTHR43532:SF1">
    <property type="entry name" value="GLUCOSE-1-PHOSPHATE THYMIDYLYLTRANSFERASE 1"/>
    <property type="match status" value="1"/>
</dbReference>
<comment type="similarity">
    <text evidence="4 11">Belongs to the glucose-1-phosphate thymidylyltransferase family.</text>
</comment>
<reference evidence="13 14" key="1">
    <citation type="submission" date="2022-06" db="EMBL/GenBank/DDBJ databases">
        <title>Dyella sp. Sa strain:Sa Genome sequencing.</title>
        <authorList>
            <person name="Park S."/>
        </authorList>
    </citation>
    <scope>NUCLEOTIDE SEQUENCE [LARGE SCALE GENOMIC DNA]</scope>
    <source>
        <strain evidence="13 14">Sa</strain>
    </source>
</reference>
<comment type="cofactor">
    <cofactor evidence="1">
        <name>Mg(2+)</name>
        <dbReference type="ChEBI" id="CHEBI:18420"/>
    </cofactor>
</comment>
<sequence length="296" mass="32943">MSTKRKGIILAGGSGTRLYPITQAISKQLLPVYDKPMIYYPLATLMLAGIRDILIINTPHEQALFQRLLGDGSQWGIDIQYAVQPSPDGLAQAFLIGRDFVGNDPSCLVLGDNIFYGHGLTDSLRRASARDAGATVFGYWVKDPERYGVAEFDAEGRVIGLEEKPARPKSHYAVTGLYFYDNRVCDYAAALRPSPRGELEITDLNRCYLDDGSLHLEQLGRGFAWLDTGTHESLMEAGNYIETIENRQGLKVCCPEEIAHFRGWIDDEQLLKLAEPLAKTGYGQYLRKLVSEGHAR</sequence>
<evidence type="ECO:0000256" key="11">
    <source>
        <dbReference type="RuleBase" id="RU003706"/>
    </source>
</evidence>
<gene>
    <name evidence="13" type="primary">rfbA</name>
    <name evidence="13" type="ORF">NC595_05030</name>
</gene>
<keyword evidence="6 11" id="KW-0808">Transferase</keyword>
<evidence type="ECO:0000256" key="7">
    <source>
        <dbReference type="ARBA" id="ARBA00022695"/>
    </source>
</evidence>
<dbReference type="InterPro" id="IPR005907">
    <property type="entry name" value="G1P_thy_trans_s"/>
</dbReference>
<organism evidence="13 14">
    <name type="scientific">Dyella lutea</name>
    <dbReference type="NCBI Taxonomy" id="2950441"/>
    <lineage>
        <taxon>Bacteria</taxon>
        <taxon>Pseudomonadati</taxon>
        <taxon>Pseudomonadota</taxon>
        <taxon>Gammaproteobacteria</taxon>
        <taxon>Lysobacterales</taxon>
        <taxon>Rhodanobacteraceae</taxon>
        <taxon>Dyella</taxon>
    </lineage>
</organism>
<feature type="domain" description="Nucleotidyl transferase" evidence="12">
    <location>
        <begin position="6"/>
        <end position="242"/>
    </location>
</feature>
<evidence type="ECO:0000256" key="5">
    <source>
        <dbReference type="ARBA" id="ARBA00012461"/>
    </source>
</evidence>
<evidence type="ECO:0000256" key="3">
    <source>
        <dbReference type="ARBA" id="ARBA00005125"/>
    </source>
</evidence>
<dbReference type="PANTHER" id="PTHR43532">
    <property type="entry name" value="GLUCOSE-1-PHOSPHATE THYMIDYLYLTRANSFERASE"/>
    <property type="match status" value="1"/>
</dbReference>
<comment type="pathway">
    <text evidence="3">Bacterial outer membrane biogenesis; LPS O-antigen biosynthesis.</text>
</comment>
<dbReference type="NCBIfam" id="TIGR01207">
    <property type="entry name" value="rmlA"/>
    <property type="match status" value="1"/>
</dbReference>
<dbReference type="CDD" id="cd02538">
    <property type="entry name" value="G1P_TT_short"/>
    <property type="match status" value="1"/>
</dbReference>
<dbReference type="EMBL" id="JAMZEK010000001">
    <property type="protein sequence ID" value="MCP1373419.1"/>
    <property type="molecule type" value="Genomic_DNA"/>
</dbReference>
<keyword evidence="14" id="KW-1185">Reference proteome</keyword>
<keyword evidence="9 11" id="KW-0460">Magnesium</keyword>
<dbReference type="InterPro" id="IPR005835">
    <property type="entry name" value="NTP_transferase_dom"/>
</dbReference>
<comment type="pathway">
    <text evidence="2">Carbohydrate biosynthesis; dTDP-L-rhamnose biosynthesis.</text>
</comment>
<dbReference type="Pfam" id="PF00483">
    <property type="entry name" value="NTP_transferase"/>
    <property type="match status" value="1"/>
</dbReference>
<evidence type="ECO:0000256" key="10">
    <source>
        <dbReference type="ARBA" id="ARBA00049336"/>
    </source>
</evidence>
<comment type="caution">
    <text evidence="13">The sequence shown here is derived from an EMBL/GenBank/DDBJ whole genome shotgun (WGS) entry which is preliminary data.</text>
</comment>
<keyword evidence="7 11" id="KW-0548">Nucleotidyltransferase</keyword>
<dbReference type="GO" id="GO:0008879">
    <property type="term" value="F:glucose-1-phosphate thymidylyltransferase activity"/>
    <property type="evidence" value="ECO:0007669"/>
    <property type="project" value="UniProtKB-EC"/>
</dbReference>
<evidence type="ECO:0000313" key="13">
    <source>
        <dbReference type="EMBL" id="MCP1373419.1"/>
    </source>
</evidence>
<evidence type="ECO:0000256" key="9">
    <source>
        <dbReference type="ARBA" id="ARBA00022842"/>
    </source>
</evidence>
<comment type="catalytic activity">
    <reaction evidence="10 11">
        <text>dTTP + alpha-D-glucose 1-phosphate + H(+) = dTDP-alpha-D-glucose + diphosphate</text>
        <dbReference type="Rhea" id="RHEA:15225"/>
        <dbReference type="ChEBI" id="CHEBI:15378"/>
        <dbReference type="ChEBI" id="CHEBI:33019"/>
        <dbReference type="ChEBI" id="CHEBI:37568"/>
        <dbReference type="ChEBI" id="CHEBI:57477"/>
        <dbReference type="ChEBI" id="CHEBI:58601"/>
        <dbReference type="EC" id="2.7.7.24"/>
    </reaction>
</comment>
<evidence type="ECO:0000256" key="1">
    <source>
        <dbReference type="ARBA" id="ARBA00001946"/>
    </source>
</evidence>
<keyword evidence="8 11" id="KW-0479">Metal-binding</keyword>
<evidence type="ECO:0000313" key="14">
    <source>
        <dbReference type="Proteomes" id="UP001204615"/>
    </source>
</evidence>
<evidence type="ECO:0000256" key="6">
    <source>
        <dbReference type="ARBA" id="ARBA00022679"/>
    </source>
</evidence>
<evidence type="ECO:0000256" key="2">
    <source>
        <dbReference type="ARBA" id="ARBA00004781"/>
    </source>
</evidence>
<name>A0ABT1F7Q6_9GAMM</name>
<dbReference type="SUPFAM" id="SSF53448">
    <property type="entry name" value="Nucleotide-diphospho-sugar transferases"/>
    <property type="match status" value="1"/>
</dbReference>